<comment type="caution">
    <text evidence="2">The sequence shown here is derived from an EMBL/GenBank/DDBJ whole genome shotgun (WGS) entry which is preliminary data.</text>
</comment>
<feature type="signal peptide" evidence="1">
    <location>
        <begin position="1"/>
        <end position="20"/>
    </location>
</feature>
<evidence type="ECO:0000313" key="2">
    <source>
        <dbReference type="EMBL" id="OOV81807.1"/>
    </source>
</evidence>
<reference evidence="2 3" key="1">
    <citation type="submission" date="2017-02" db="EMBL/GenBank/DDBJ databases">
        <title>Acinetobacter sp. ANC 4945, whole genome shotgun sequencing project.</title>
        <authorList>
            <person name="Radolfova-Krizova L."/>
            <person name="Al Atrouni A."/>
            <person name="Nemec A."/>
        </authorList>
    </citation>
    <scope>NUCLEOTIDE SEQUENCE [LARGE SCALE GENOMIC DNA]</scope>
    <source>
        <strain evidence="2 3">ANC 4945</strain>
    </source>
</reference>
<evidence type="ECO:0000256" key="1">
    <source>
        <dbReference type="SAM" id="SignalP"/>
    </source>
</evidence>
<dbReference type="RefSeq" id="WP_078190484.1">
    <property type="nucleotide sequence ID" value="NZ_JAMCOZ010000006.1"/>
</dbReference>
<gene>
    <name evidence="2" type="ORF">B1202_10170</name>
</gene>
<accession>A0A1T1GWJ9</accession>
<evidence type="ECO:0000313" key="3">
    <source>
        <dbReference type="Proteomes" id="UP000191160"/>
    </source>
</evidence>
<feature type="chain" id="PRO_5012616997" evidence="1">
    <location>
        <begin position="21"/>
        <end position="241"/>
    </location>
</feature>
<organism evidence="2 3">
    <name type="scientific">Acinetobacter amyesii</name>
    <dbReference type="NCBI Taxonomy" id="2942470"/>
    <lineage>
        <taxon>Bacteria</taxon>
        <taxon>Pseudomonadati</taxon>
        <taxon>Pseudomonadota</taxon>
        <taxon>Gammaproteobacteria</taxon>
        <taxon>Moraxellales</taxon>
        <taxon>Moraxellaceae</taxon>
        <taxon>Acinetobacter</taxon>
    </lineage>
</organism>
<keyword evidence="1" id="KW-0732">Signal</keyword>
<keyword evidence="3" id="KW-1185">Reference proteome</keyword>
<dbReference type="Proteomes" id="UP000191160">
    <property type="component" value="Unassembled WGS sequence"/>
</dbReference>
<dbReference type="AlphaFoldDB" id="A0A1T1GWJ9"/>
<proteinExistence type="predicted"/>
<protein>
    <submittedName>
        <fullName evidence="2">Uncharacterized protein</fullName>
    </submittedName>
</protein>
<sequence>MKRLQYAALGLLCFALGYIAASWNDQPSLTSPPPEHSRVSLATNNPVALLALDQDASDQPHSKDIQQQLKGQHRQLKSIIQQTSDQQLGRYLQQAFPNYSFTGIQNKQQFAQQMLDEFLQAKNDPQQRLAGQAYVTDQSQTNVDQVLPREIYVTQPLYAHFDTMGKVPNNMQVMVRWTHRDSGEVLLFTPRKVSEQQQQNWVSFYPMTGWKTGHYDVKYYQMNDQLSPIAQTSFYIQHVIE</sequence>
<name>A0A1T1GWJ9_9GAMM</name>
<dbReference type="EMBL" id="MVKX01000006">
    <property type="protein sequence ID" value="OOV81807.1"/>
    <property type="molecule type" value="Genomic_DNA"/>
</dbReference>